<dbReference type="RefSeq" id="WP_053398212.1">
    <property type="nucleotide sequence ID" value="NZ_LFQU01000010.1"/>
</dbReference>
<dbReference type="AlphaFoldDB" id="A0A8E1QZP6"/>
<dbReference type="Gene3D" id="1.25.40.70">
    <property type="entry name" value="Phosphatidylinositol 3-kinase, accessory domain (PIK)"/>
    <property type="match status" value="1"/>
</dbReference>
<organism evidence="1 2">
    <name type="scientific">Xylanibacter rarus</name>
    <dbReference type="NCBI Taxonomy" id="1676614"/>
    <lineage>
        <taxon>Bacteria</taxon>
        <taxon>Pseudomonadati</taxon>
        <taxon>Bacteroidota</taxon>
        <taxon>Bacteroidia</taxon>
        <taxon>Bacteroidales</taxon>
        <taxon>Prevotellaceae</taxon>
        <taxon>Xylanibacter</taxon>
    </lineage>
</organism>
<name>A0A8E1QZP6_9BACT</name>
<keyword evidence="2" id="KW-1185">Reference proteome</keyword>
<reference evidence="1 2" key="1">
    <citation type="submission" date="2015-06" db="EMBL/GenBank/DDBJ databases">
        <title>Prevotella sp. 109, sp. nov., a novel member of the family Prevotellaceae isolated from human faeces.</title>
        <authorList>
            <person name="Shkoporov A.N."/>
            <person name="Chaplin A.V."/>
            <person name="Kafarskaia L.I."/>
            <person name="Efimov B.A."/>
        </authorList>
    </citation>
    <scope>NUCLEOTIDE SEQUENCE [LARGE SCALE GENOMIC DNA]</scope>
    <source>
        <strain evidence="1 2">109</strain>
    </source>
</reference>
<evidence type="ECO:0000313" key="1">
    <source>
        <dbReference type="EMBL" id="KOO68666.1"/>
    </source>
</evidence>
<protein>
    <submittedName>
        <fullName evidence="1">Uncharacterized protein</fullName>
    </submittedName>
</protein>
<dbReference type="EMBL" id="LFQU01000010">
    <property type="protein sequence ID" value="KOO68666.1"/>
    <property type="molecule type" value="Genomic_DNA"/>
</dbReference>
<sequence>MYKLSQEKNKMDLLLPYLEHKNVSVRYIAASALLPLYTKESKKTLKWIRKKDKSIIGLNAEITLDEWRKEKWMKIIKKLWPEPCVL</sequence>
<gene>
    <name evidence="1" type="ORF">ACU52_06590</name>
</gene>
<dbReference type="Proteomes" id="UP000036951">
    <property type="component" value="Unassembled WGS sequence"/>
</dbReference>
<accession>A0A8E1QZP6</accession>
<evidence type="ECO:0000313" key="2">
    <source>
        <dbReference type="Proteomes" id="UP000036951"/>
    </source>
</evidence>
<comment type="caution">
    <text evidence="1">The sequence shown here is derived from an EMBL/GenBank/DDBJ whole genome shotgun (WGS) entry which is preliminary data.</text>
</comment>
<dbReference type="InterPro" id="IPR016024">
    <property type="entry name" value="ARM-type_fold"/>
</dbReference>
<dbReference type="SUPFAM" id="SSF48371">
    <property type="entry name" value="ARM repeat"/>
    <property type="match status" value="1"/>
</dbReference>
<dbReference type="InterPro" id="IPR042236">
    <property type="entry name" value="PI3K_accessory_sf"/>
</dbReference>
<proteinExistence type="predicted"/>